<proteinExistence type="predicted"/>
<comment type="caution">
    <text evidence="2">The sequence shown here is derived from an EMBL/GenBank/DDBJ whole genome shotgun (WGS) entry which is preliminary data.</text>
</comment>
<evidence type="ECO:0008006" key="4">
    <source>
        <dbReference type="Google" id="ProtNLM"/>
    </source>
</evidence>
<evidence type="ECO:0000313" key="3">
    <source>
        <dbReference type="Proteomes" id="UP000680634"/>
    </source>
</evidence>
<accession>A0ABS5JBT5</accession>
<gene>
    <name evidence="2" type="ORF">JK232_00810</name>
</gene>
<evidence type="ECO:0000313" key="2">
    <source>
        <dbReference type="EMBL" id="MBS0967423.1"/>
    </source>
</evidence>
<keyword evidence="3" id="KW-1185">Reference proteome</keyword>
<dbReference type="EMBL" id="JAERKB010000001">
    <property type="protein sequence ID" value="MBS0967423.1"/>
    <property type="molecule type" value="Genomic_DNA"/>
</dbReference>
<protein>
    <recommendedName>
        <fullName evidence="4">Cytoplasmic protein</fullName>
    </recommendedName>
</protein>
<feature type="region of interest" description="Disordered" evidence="1">
    <location>
        <begin position="1"/>
        <end position="49"/>
    </location>
</feature>
<sequence length="49" mass="5467">MSERPDEIDPLPDDDMVPETPEEFPEEDDPLGDDPLGDDDDVPQTPDDV</sequence>
<reference evidence="3" key="1">
    <citation type="submission" date="2023-07" db="EMBL/GenBank/DDBJ databases">
        <title>Genome-inferred correspondence between phylogeny and metabolic traits in the wild Drosophila gut microbiome.</title>
        <authorList>
            <person name="Bueno E."/>
            <person name="Blow F."/>
            <person name="Douglas A.E."/>
        </authorList>
    </citation>
    <scope>NUCLEOTIDE SEQUENCE [LARGE SCALE GENOMIC DNA]</scope>
    <source>
        <strain evidence="3">JGM97</strain>
    </source>
</reference>
<dbReference type="RefSeq" id="WP_165698476.1">
    <property type="nucleotide sequence ID" value="NZ_FQXW01000005.1"/>
</dbReference>
<dbReference type="Proteomes" id="UP000680634">
    <property type="component" value="Unassembled WGS sequence"/>
</dbReference>
<organism evidence="2 3">
    <name type="scientific">Nissabacter archeti</name>
    <dbReference type="NCBI Taxonomy" id="1917880"/>
    <lineage>
        <taxon>Bacteria</taxon>
        <taxon>Pseudomonadati</taxon>
        <taxon>Pseudomonadota</taxon>
        <taxon>Gammaproteobacteria</taxon>
        <taxon>Enterobacterales</taxon>
        <taxon>Yersiniaceae</taxon>
        <taxon>Nissabacter</taxon>
    </lineage>
</organism>
<name>A0ABS5JBT5_9GAMM</name>
<feature type="compositionally biased region" description="Acidic residues" evidence="1">
    <location>
        <begin position="8"/>
        <end position="49"/>
    </location>
</feature>
<evidence type="ECO:0000256" key="1">
    <source>
        <dbReference type="SAM" id="MobiDB-lite"/>
    </source>
</evidence>